<organism evidence="2 3">
    <name type="scientific">Cinara cedri</name>
    <dbReference type="NCBI Taxonomy" id="506608"/>
    <lineage>
        <taxon>Eukaryota</taxon>
        <taxon>Metazoa</taxon>
        <taxon>Ecdysozoa</taxon>
        <taxon>Arthropoda</taxon>
        <taxon>Hexapoda</taxon>
        <taxon>Insecta</taxon>
        <taxon>Pterygota</taxon>
        <taxon>Neoptera</taxon>
        <taxon>Paraneoptera</taxon>
        <taxon>Hemiptera</taxon>
        <taxon>Sternorrhyncha</taxon>
        <taxon>Aphidomorpha</taxon>
        <taxon>Aphidoidea</taxon>
        <taxon>Aphididae</taxon>
        <taxon>Lachninae</taxon>
        <taxon>Cinara</taxon>
    </lineage>
</organism>
<dbReference type="PROSITE" id="PS50177">
    <property type="entry name" value="NTF2_DOMAIN"/>
    <property type="match status" value="1"/>
</dbReference>
<dbReference type="Gene3D" id="3.10.450.50">
    <property type="match status" value="1"/>
</dbReference>
<dbReference type="Proteomes" id="UP000325440">
    <property type="component" value="Unassembled WGS sequence"/>
</dbReference>
<dbReference type="AlphaFoldDB" id="A0A5E4M324"/>
<sequence>MGNRNGVVDATRERRAVAMAKLKSLPRTKYALNIGYEFTKLYYSMLRTTPEYANEFYDTHGKFRTVFEDGLTIVVSTRLQVKRILMRPLSACDYKDESIILIPCGSSGSLMVMVFGKRFTQSFLLEYRPKMKLGYAIVMSVTLYISKGPVTYNQTPPTTFVGGDRKVIKGAEKSIKTSILRKPVYSISAIINSVFDHAAIVTRRRVISSKLPPINEPDTATKMTPILKRAPKKTASENIEPKFGIDNKKVVKNIINLVLLSAACWAAYRYLK</sequence>
<protein>
    <submittedName>
        <fullName evidence="2">Nuclear transport factor 2, eukaryote,NTF2-like domain</fullName>
    </submittedName>
</protein>
<keyword evidence="3" id="KW-1185">Reference proteome</keyword>
<dbReference type="EMBL" id="CABPRJ010000001">
    <property type="protein sequence ID" value="VVC24167.1"/>
    <property type="molecule type" value="Genomic_DNA"/>
</dbReference>
<proteinExistence type="predicted"/>
<dbReference type="SUPFAM" id="SSF54427">
    <property type="entry name" value="NTF2-like"/>
    <property type="match status" value="1"/>
</dbReference>
<name>A0A5E4M324_9HEMI</name>
<gene>
    <name evidence="2" type="ORF">CINCED_3A004643</name>
</gene>
<evidence type="ECO:0000313" key="2">
    <source>
        <dbReference type="EMBL" id="VVC24167.1"/>
    </source>
</evidence>
<evidence type="ECO:0000259" key="1">
    <source>
        <dbReference type="PROSITE" id="PS50177"/>
    </source>
</evidence>
<dbReference type="InterPro" id="IPR018222">
    <property type="entry name" value="Nuclear_transport_factor_2_euk"/>
</dbReference>
<evidence type="ECO:0000313" key="3">
    <source>
        <dbReference type="Proteomes" id="UP000325440"/>
    </source>
</evidence>
<dbReference type="InterPro" id="IPR032710">
    <property type="entry name" value="NTF2-like_dom_sf"/>
</dbReference>
<reference evidence="2 3" key="1">
    <citation type="submission" date="2019-08" db="EMBL/GenBank/DDBJ databases">
        <authorList>
            <person name="Alioto T."/>
            <person name="Alioto T."/>
            <person name="Gomez Garrido J."/>
        </authorList>
    </citation>
    <scope>NUCLEOTIDE SEQUENCE [LARGE SCALE GENOMIC DNA]</scope>
</reference>
<feature type="domain" description="NTF2" evidence="1">
    <location>
        <begin position="34"/>
        <end position="144"/>
    </location>
</feature>
<accession>A0A5E4M324</accession>